<name>R4Z1J8_9ACTN</name>
<accession>R4Z1J8</accession>
<dbReference type="InterPro" id="IPR024932">
    <property type="entry name" value="ApbE"/>
</dbReference>
<dbReference type="AlphaFoldDB" id="R4Z1J8"/>
<evidence type="ECO:0000256" key="8">
    <source>
        <dbReference type="ARBA" id="ARBA00031306"/>
    </source>
</evidence>
<evidence type="ECO:0000256" key="3">
    <source>
        <dbReference type="ARBA" id="ARBA00022630"/>
    </source>
</evidence>
<dbReference type="PIRSF" id="PIRSF006268">
    <property type="entry name" value="ApbE"/>
    <property type="match status" value="1"/>
</dbReference>
<evidence type="ECO:0000256" key="5">
    <source>
        <dbReference type="ARBA" id="ARBA00022723"/>
    </source>
</evidence>
<dbReference type="EC" id="2.7.1.180" evidence="1 10"/>
<organism evidence="12 13">
    <name type="scientific">Candidatus Neomicrothrix parvicella RN1</name>
    <dbReference type="NCBI Taxonomy" id="1229780"/>
    <lineage>
        <taxon>Bacteria</taxon>
        <taxon>Bacillati</taxon>
        <taxon>Actinomycetota</taxon>
        <taxon>Acidimicrobiia</taxon>
        <taxon>Acidimicrobiales</taxon>
        <taxon>Microthrixaceae</taxon>
        <taxon>Candidatus Neomicrothrix</taxon>
    </lineage>
</organism>
<comment type="caution">
    <text evidence="12">The sequence shown here is derived from an EMBL/GenBank/DDBJ whole genome shotgun (WGS) entry which is preliminary data.</text>
</comment>
<keyword evidence="7 10" id="KW-0460">Magnesium</keyword>
<keyword evidence="13" id="KW-1185">Reference proteome</keyword>
<keyword evidence="5 10" id="KW-0479">Metal-binding</keyword>
<dbReference type="HOGENOM" id="CLU_044403_5_0_11"/>
<comment type="cofactor">
    <cofactor evidence="11">
        <name>Mg(2+)</name>
        <dbReference type="ChEBI" id="CHEBI:18420"/>
    </cofactor>
    <cofactor evidence="11">
        <name>Mn(2+)</name>
        <dbReference type="ChEBI" id="CHEBI:29035"/>
    </cofactor>
    <text evidence="11">Magnesium. Can also use manganese.</text>
</comment>
<evidence type="ECO:0000256" key="9">
    <source>
        <dbReference type="ARBA" id="ARBA00048540"/>
    </source>
</evidence>
<evidence type="ECO:0000256" key="2">
    <source>
        <dbReference type="ARBA" id="ARBA00016337"/>
    </source>
</evidence>
<evidence type="ECO:0000256" key="7">
    <source>
        <dbReference type="ARBA" id="ARBA00022842"/>
    </source>
</evidence>
<dbReference type="eggNOG" id="COG1477">
    <property type="taxonomic scope" value="Bacteria"/>
</dbReference>
<evidence type="ECO:0000256" key="11">
    <source>
        <dbReference type="PIRSR" id="PIRSR006268-2"/>
    </source>
</evidence>
<evidence type="ECO:0000256" key="6">
    <source>
        <dbReference type="ARBA" id="ARBA00022827"/>
    </source>
</evidence>
<feature type="binding site" evidence="11">
    <location>
        <position position="263"/>
    </location>
    <ligand>
        <name>Mg(2+)</name>
        <dbReference type="ChEBI" id="CHEBI:18420"/>
    </ligand>
</feature>
<dbReference type="PANTHER" id="PTHR30040">
    <property type="entry name" value="THIAMINE BIOSYNTHESIS LIPOPROTEIN APBE"/>
    <property type="match status" value="1"/>
</dbReference>
<gene>
    <name evidence="12" type="ORF">BN381_420032</name>
</gene>
<dbReference type="GO" id="GO:0046872">
    <property type="term" value="F:metal ion binding"/>
    <property type="evidence" value="ECO:0007669"/>
    <property type="project" value="UniProtKB-UniRule"/>
</dbReference>
<dbReference type="Gene3D" id="3.10.520.10">
    <property type="entry name" value="ApbE-like domains"/>
    <property type="match status" value="1"/>
</dbReference>
<keyword evidence="12" id="KW-0449">Lipoprotein</keyword>
<evidence type="ECO:0000256" key="1">
    <source>
        <dbReference type="ARBA" id="ARBA00011955"/>
    </source>
</evidence>
<dbReference type="PANTHER" id="PTHR30040:SF2">
    <property type="entry name" value="FAD:PROTEIN FMN TRANSFERASE"/>
    <property type="match status" value="1"/>
</dbReference>
<keyword evidence="6 10" id="KW-0274">FAD</keyword>
<protein>
    <recommendedName>
        <fullName evidence="2 10">FAD:protein FMN transferase</fullName>
        <ecNumber evidence="1 10">2.7.1.180</ecNumber>
    </recommendedName>
    <alternativeName>
        <fullName evidence="8 10">Flavin transferase</fullName>
    </alternativeName>
</protein>
<dbReference type="GO" id="GO:0016740">
    <property type="term" value="F:transferase activity"/>
    <property type="evidence" value="ECO:0007669"/>
    <property type="project" value="UniProtKB-UniRule"/>
</dbReference>
<reference evidence="12 13" key="1">
    <citation type="journal article" date="2013" name="ISME J.">
        <title>Metabolic model for the filamentous 'Candidatus Microthrix parvicella' based on genomic and metagenomic analyses.</title>
        <authorList>
            <person name="Jon McIlroy S."/>
            <person name="Kristiansen R."/>
            <person name="Albertsen M."/>
            <person name="Michael Karst S."/>
            <person name="Rossetti S."/>
            <person name="Lund Nielsen J."/>
            <person name="Tandoi V."/>
            <person name="James Seviour R."/>
            <person name="Nielsen P.H."/>
        </authorList>
    </citation>
    <scope>NUCLEOTIDE SEQUENCE [LARGE SCALE GENOMIC DNA]</scope>
    <source>
        <strain evidence="12 13">RN1</strain>
    </source>
</reference>
<dbReference type="Proteomes" id="UP000018291">
    <property type="component" value="Unassembled WGS sequence"/>
</dbReference>
<keyword evidence="4 10" id="KW-0808">Transferase</keyword>
<evidence type="ECO:0000313" key="13">
    <source>
        <dbReference type="Proteomes" id="UP000018291"/>
    </source>
</evidence>
<keyword evidence="3 10" id="KW-0285">Flavoprotein</keyword>
<evidence type="ECO:0000256" key="10">
    <source>
        <dbReference type="PIRNR" id="PIRNR006268"/>
    </source>
</evidence>
<dbReference type="STRING" id="1229780.BN381_420032"/>
<evidence type="ECO:0000256" key="4">
    <source>
        <dbReference type="ARBA" id="ARBA00022679"/>
    </source>
</evidence>
<comment type="catalytic activity">
    <reaction evidence="9 10">
        <text>L-threonyl-[protein] + FAD = FMN-L-threonyl-[protein] + AMP + H(+)</text>
        <dbReference type="Rhea" id="RHEA:36847"/>
        <dbReference type="Rhea" id="RHEA-COMP:11060"/>
        <dbReference type="Rhea" id="RHEA-COMP:11061"/>
        <dbReference type="ChEBI" id="CHEBI:15378"/>
        <dbReference type="ChEBI" id="CHEBI:30013"/>
        <dbReference type="ChEBI" id="CHEBI:57692"/>
        <dbReference type="ChEBI" id="CHEBI:74257"/>
        <dbReference type="ChEBI" id="CHEBI:456215"/>
        <dbReference type="EC" id="2.7.1.180"/>
    </reaction>
</comment>
<dbReference type="EMBL" id="CANL01000037">
    <property type="protein sequence ID" value="CCM64603.1"/>
    <property type="molecule type" value="Genomic_DNA"/>
</dbReference>
<proteinExistence type="inferred from homology"/>
<comment type="similarity">
    <text evidence="10">Belongs to the ApbE family.</text>
</comment>
<dbReference type="InterPro" id="IPR003374">
    <property type="entry name" value="ApbE-like_sf"/>
</dbReference>
<dbReference type="SUPFAM" id="SSF143631">
    <property type="entry name" value="ApbE-like"/>
    <property type="match status" value="1"/>
</dbReference>
<feature type="binding site" evidence="11">
    <location>
        <position position="146"/>
    </location>
    <ligand>
        <name>Mg(2+)</name>
        <dbReference type="ChEBI" id="CHEBI:18420"/>
    </ligand>
</feature>
<dbReference type="Pfam" id="PF02424">
    <property type="entry name" value="ApbE"/>
    <property type="match status" value="1"/>
</dbReference>
<sequence>MAATETTFRAMASSVVIITLDGPASAGRDARLRLIELEALWSRFAPGSDIDRLNTAAGSPVPVSRSTITLLQTMVAAANATGGRYDPTVLPALLEAGYRASIDDADRITTLPSGPHRSCVGMSEVHIDGDASTVTLPPDVAIDPGGIGKGLAADLVAEQLVLDGAAGALVSIGGDLAVAGESPQGHGWEVEVEDPHRPVDALAHLAVPAGGVATSSTISRRWCVDGTITHHVIDPRTGVASTTDLVAVTVVAPRAWLAEAHATGALLGGRGQVLEYAREHRLEALAVDVEGRVLPTDGLEPTLTRPILSRPIPSLREEVRS</sequence>
<evidence type="ECO:0000313" key="12">
    <source>
        <dbReference type="EMBL" id="CCM64603.1"/>
    </source>
</evidence>